<dbReference type="PROSITE" id="PS50863">
    <property type="entry name" value="B3"/>
    <property type="match status" value="1"/>
</dbReference>
<keyword evidence="3" id="KW-1185">Reference proteome</keyword>
<dbReference type="Pfam" id="PF02362">
    <property type="entry name" value="B3"/>
    <property type="match status" value="1"/>
</dbReference>
<dbReference type="AlphaFoldDB" id="A0A8X8XPM3"/>
<evidence type="ECO:0000259" key="1">
    <source>
        <dbReference type="PROSITE" id="PS50863"/>
    </source>
</evidence>
<dbReference type="PANTHER" id="PTHR31920:SF145">
    <property type="entry name" value="B3 DOMAIN-CONTAINING PROTEIN REM20-LIKE ISOFORM X1"/>
    <property type="match status" value="1"/>
</dbReference>
<dbReference type="OrthoDB" id="623918at2759"/>
<proteinExistence type="predicted"/>
<name>A0A8X8XPM3_SALSN</name>
<evidence type="ECO:0000313" key="3">
    <source>
        <dbReference type="Proteomes" id="UP000298416"/>
    </source>
</evidence>
<gene>
    <name evidence="2" type="ORF">SASPL_123329</name>
</gene>
<feature type="domain" description="TF-B3" evidence="1">
    <location>
        <begin position="57"/>
        <end position="113"/>
    </location>
</feature>
<dbReference type="EMBL" id="PNBA02000008">
    <property type="protein sequence ID" value="KAG6415910.1"/>
    <property type="molecule type" value="Genomic_DNA"/>
</dbReference>
<protein>
    <recommendedName>
        <fullName evidence="1">TF-B3 domain-containing protein</fullName>
    </recommendedName>
</protein>
<dbReference type="InterPro" id="IPR003340">
    <property type="entry name" value="B3_DNA-bd"/>
</dbReference>
<dbReference type="GO" id="GO:0003677">
    <property type="term" value="F:DNA binding"/>
    <property type="evidence" value="ECO:0007669"/>
    <property type="project" value="InterPro"/>
</dbReference>
<dbReference type="InterPro" id="IPR050655">
    <property type="entry name" value="Plant_B3_domain"/>
</dbReference>
<dbReference type="SMART" id="SM01019">
    <property type="entry name" value="B3"/>
    <property type="match status" value="2"/>
</dbReference>
<dbReference type="PANTHER" id="PTHR31920">
    <property type="entry name" value="B3 DOMAIN-CONTAINING"/>
    <property type="match status" value="1"/>
</dbReference>
<reference evidence="2" key="1">
    <citation type="submission" date="2018-01" db="EMBL/GenBank/DDBJ databases">
        <authorList>
            <person name="Mao J.F."/>
        </authorList>
    </citation>
    <scope>NUCLEOTIDE SEQUENCE</scope>
    <source>
        <strain evidence="2">Huo1</strain>
        <tissue evidence="2">Leaf</tissue>
    </source>
</reference>
<organism evidence="2">
    <name type="scientific">Salvia splendens</name>
    <name type="common">Scarlet sage</name>
    <dbReference type="NCBI Taxonomy" id="180675"/>
    <lineage>
        <taxon>Eukaryota</taxon>
        <taxon>Viridiplantae</taxon>
        <taxon>Streptophyta</taxon>
        <taxon>Embryophyta</taxon>
        <taxon>Tracheophyta</taxon>
        <taxon>Spermatophyta</taxon>
        <taxon>Magnoliopsida</taxon>
        <taxon>eudicotyledons</taxon>
        <taxon>Gunneridae</taxon>
        <taxon>Pentapetalae</taxon>
        <taxon>asterids</taxon>
        <taxon>lamiids</taxon>
        <taxon>Lamiales</taxon>
        <taxon>Lamiaceae</taxon>
        <taxon>Nepetoideae</taxon>
        <taxon>Mentheae</taxon>
        <taxon>Salviinae</taxon>
        <taxon>Salvia</taxon>
        <taxon>Salvia subgen. Calosphace</taxon>
        <taxon>core Calosphace</taxon>
    </lineage>
</organism>
<evidence type="ECO:0000313" key="2">
    <source>
        <dbReference type="EMBL" id="KAG6415910.1"/>
    </source>
</evidence>
<comment type="caution">
    <text evidence="2">The sequence shown here is derived from an EMBL/GenBank/DDBJ whole genome shotgun (WGS) entry which is preliminary data.</text>
</comment>
<reference evidence="2" key="2">
    <citation type="submission" date="2020-08" db="EMBL/GenBank/DDBJ databases">
        <title>Plant Genome Project.</title>
        <authorList>
            <person name="Zhang R.-G."/>
        </authorList>
    </citation>
    <scope>NUCLEOTIDE SEQUENCE</scope>
    <source>
        <strain evidence="2">Huo1</strain>
        <tissue evidence="2">Leaf</tissue>
    </source>
</reference>
<sequence length="282" mass="31521">MAAAGDSSDPNIFSEYQRLPAFMMLFHQVRCKDDMRLLDEFVGIHGHGLPFDCRLVWPNGIRHMVRILKLQNGFFFATGWKEFVSATGVAHGDYLTFTLVDVGIFNVKRFSRATHWPPAEDVEVLVDNELEGRNAPEVDTFDDYVPSENGSETTVDEDYVDDSRALTIDGCPTFVHSITPTNINHSLEIPFGFWQRHIPMGAIQAGMCLVTERGTWICTLKHNLSGIRVKRGWSRFKQENNLTEGVRCNFTLVDALLSNSKCGLTGLNTCSGDGAISVCIII</sequence>
<accession>A0A8X8XPM3</accession>
<dbReference type="Proteomes" id="UP000298416">
    <property type="component" value="Unassembled WGS sequence"/>
</dbReference>